<reference evidence="1 2" key="1">
    <citation type="submission" date="2024-08" db="EMBL/GenBank/DDBJ databases">
        <authorList>
            <person name="Lu H."/>
        </authorList>
    </citation>
    <scope>NUCLEOTIDE SEQUENCE [LARGE SCALE GENOMIC DNA]</scope>
    <source>
        <strain evidence="1 2">BYS87W</strain>
    </source>
</reference>
<dbReference type="GO" id="GO:0016301">
    <property type="term" value="F:kinase activity"/>
    <property type="evidence" value="ECO:0007669"/>
    <property type="project" value="UniProtKB-KW"/>
</dbReference>
<dbReference type="EMBL" id="JBIGIB010000003">
    <property type="protein sequence ID" value="MFG6467368.1"/>
    <property type="molecule type" value="Genomic_DNA"/>
</dbReference>
<sequence length="310" mass="33869">MSRPLASLEPGELLRQLSGPGVTLQLPPFVARLRSDIPRVATDLLRLYGEFELGDETDFADFHLAVHHDRGWHALWRRLAGRRQARFSTDGLAAFTTLRATQAFHMIEWGLNWAVTAHAHQYVVYHAAVLERDGRALVLPAPPGSGKSTLTAALAHRGWRLLSDELALLDAGSGLLYGMARPVNLKNRAIDLMRTFAPDAVMTDPVPDTLKGTLSLMKAPGDAIARVREGARPTWVVVPRYEPGSPAALEPLPKAQAHVLLADQAFNYDIHGVAGFQATADLVDRTACWAFSYTDLDDAIRVFDDLAGAA</sequence>
<dbReference type="RefSeq" id="WP_394384885.1">
    <property type="nucleotide sequence ID" value="NZ_JBIGIB010000003.1"/>
</dbReference>
<protein>
    <submittedName>
        <fullName evidence="1">HprK-related kinase A</fullName>
    </submittedName>
</protein>
<dbReference type="InterPro" id="IPR027600">
    <property type="entry name" value="HprK-rel_A"/>
</dbReference>
<accession>A0ABW7GZF1</accession>
<dbReference type="SUPFAM" id="SSF53795">
    <property type="entry name" value="PEP carboxykinase-like"/>
    <property type="match status" value="1"/>
</dbReference>
<organism evidence="1 2">
    <name type="scientific">Pelomonas baiyunensis</name>
    <dbReference type="NCBI Taxonomy" id="3299026"/>
    <lineage>
        <taxon>Bacteria</taxon>
        <taxon>Pseudomonadati</taxon>
        <taxon>Pseudomonadota</taxon>
        <taxon>Betaproteobacteria</taxon>
        <taxon>Burkholderiales</taxon>
        <taxon>Sphaerotilaceae</taxon>
        <taxon>Roseateles</taxon>
    </lineage>
</organism>
<evidence type="ECO:0000313" key="2">
    <source>
        <dbReference type="Proteomes" id="UP001606303"/>
    </source>
</evidence>
<proteinExistence type="predicted"/>
<keyword evidence="1" id="KW-0418">Kinase</keyword>
<dbReference type="InterPro" id="IPR027417">
    <property type="entry name" value="P-loop_NTPase"/>
</dbReference>
<evidence type="ECO:0000313" key="1">
    <source>
        <dbReference type="EMBL" id="MFG6467368.1"/>
    </source>
</evidence>
<dbReference type="Proteomes" id="UP001606303">
    <property type="component" value="Unassembled WGS sequence"/>
</dbReference>
<dbReference type="Gene3D" id="3.40.50.300">
    <property type="entry name" value="P-loop containing nucleotide triphosphate hydrolases"/>
    <property type="match status" value="1"/>
</dbReference>
<dbReference type="NCBIfam" id="TIGR04352">
    <property type="entry name" value="HprK_rel_A"/>
    <property type="match status" value="1"/>
</dbReference>
<keyword evidence="2" id="KW-1185">Reference proteome</keyword>
<keyword evidence="1" id="KW-0808">Transferase</keyword>
<gene>
    <name evidence="1" type="ORF">ACG01O_12165</name>
</gene>
<comment type="caution">
    <text evidence="1">The sequence shown here is derived from an EMBL/GenBank/DDBJ whole genome shotgun (WGS) entry which is preliminary data.</text>
</comment>
<name>A0ABW7GZF1_9BURK</name>